<evidence type="ECO:0000313" key="2">
    <source>
        <dbReference type="EMBL" id="KAK2553470.1"/>
    </source>
</evidence>
<feature type="region of interest" description="Disordered" evidence="1">
    <location>
        <begin position="1"/>
        <end position="34"/>
    </location>
</feature>
<dbReference type="Proteomes" id="UP001249851">
    <property type="component" value="Unassembled WGS sequence"/>
</dbReference>
<organism evidence="2 3">
    <name type="scientific">Acropora cervicornis</name>
    <name type="common">Staghorn coral</name>
    <dbReference type="NCBI Taxonomy" id="6130"/>
    <lineage>
        <taxon>Eukaryota</taxon>
        <taxon>Metazoa</taxon>
        <taxon>Cnidaria</taxon>
        <taxon>Anthozoa</taxon>
        <taxon>Hexacorallia</taxon>
        <taxon>Scleractinia</taxon>
        <taxon>Astrocoeniina</taxon>
        <taxon>Acroporidae</taxon>
        <taxon>Acropora</taxon>
    </lineage>
</organism>
<name>A0AAD9Q2A8_ACRCE</name>
<dbReference type="EMBL" id="JARQWQ010000077">
    <property type="protein sequence ID" value="KAK2553470.1"/>
    <property type="molecule type" value="Genomic_DNA"/>
</dbReference>
<dbReference type="AlphaFoldDB" id="A0AAD9Q2A8"/>
<sequence length="233" mass="26615">MTHLDQDMNDSLLQEESQSINAETNPNLNKESKKLTEKDGEIGYIKTGVFHPMTNFSVHCVGYVVDRIGSTSANGFLFRVIPKDCENTDTEDADSDTWYDLQLIVKEHSYSYLTWRDMSSQQGILNAFSSNKLWTAPSKDQYLPAYFKRVCDEYMKCETAHRVFPVECLGRQKTSDPSAPIWVIGCNLHVRVNTTTSKAERLGLAESPYCVLDSKTSFKMPTFNFEESFQELR</sequence>
<accession>A0AAD9Q2A8</accession>
<evidence type="ECO:0000256" key="1">
    <source>
        <dbReference type="SAM" id="MobiDB-lite"/>
    </source>
</evidence>
<protein>
    <submittedName>
        <fullName evidence="2">Uncharacterized protein</fullName>
    </submittedName>
</protein>
<gene>
    <name evidence="2" type="ORF">P5673_025229</name>
</gene>
<feature type="compositionally biased region" description="Polar residues" evidence="1">
    <location>
        <begin position="9"/>
        <end position="29"/>
    </location>
</feature>
<reference evidence="2" key="2">
    <citation type="journal article" date="2023" name="Science">
        <title>Genomic signatures of disease resistance in endangered staghorn corals.</title>
        <authorList>
            <person name="Vollmer S.V."/>
            <person name="Selwyn J.D."/>
            <person name="Despard B.A."/>
            <person name="Roesel C.L."/>
        </authorList>
    </citation>
    <scope>NUCLEOTIDE SEQUENCE</scope>
    <source>
        <strain evidence="2">K2</strain>
    </source>
</reference>
<comment type="caution">
    <text evidence="2">The sequence shown here is derived from an EMBL/GenBank/DDBJ whole genome shotgun (WGS) entry which is preliminary data.</text>
</comment>
<evidence type="ECO:0000313" key="3">
    <source>
        <dbReference type="Proteomes" id="UP001249851"/>
    </source>
</evidence>
<reference evidence="2" key="1">
    <citation type="journal article" date="2023" name="G3 (Bethesda)">
        <title>Whole genome assembly and annotation of the endangered Caribbean coral Acropora cervicornis.</title>
        <authorList>
            <person name="Selwyn J.D."/>
            <person name="Vollmer S.V."/>
        </authorList>
    </citation>
    <scope>NUCLEOTIDE SEQUENCE</scope>
    <source>
        <strain evidence="2">K2</strain>
    </source>
</reference>
<proteinExistence type="predicted"/>
<keyword evidence="3" id="KW-1185">Reference proteome</keyword>